<organism evidence="9">
    <name type="scientific">Triatoma infestans</name>
    <name type="common">Assassin bug</name>
    <dbReference type="NCBI Taxonomy" id="30076"/>
    <lineage>
        <taxon>Eukaryota</taxon>
        <taxon>Metazoa</taxon>
        <taxon>Ecdysozoa</taxon>
        <taxon>Arthropoda</taxon>
        <taxon>Hexapoda</taxon>
        <taxon>Insecta</taxon>
        <taxon>Pterygota</taxon>
        <taxon>Neoptera</taxon>
        <taxon>Paraneoptera</taxon>
        <taxon>Hemiptera</taxon>
        <taxon>Heteroptera</taxon>
        <taxon>Panheteroptera</taxon>
        <taxon>Cimicomorpha</taxon>
        <taxon>Reduviidae</taxon>
        <taxon>Triatominae</taxon>
        <taxon>Triatoma</taxon>
    </lineage>
</organism>
<evidence type="ECO:0000259" key="8">
    <source>
        <dbReference type="PROSITE" id="PS51837"/>
    </source>
</evidence>
<name>A0A161MIM9_TRIIF</name>
<dbReference type="Pfam" id="PF10601">
    <property type="entry name" value="zf-LITAF-like"/>
    <property type="match status" value="1"/>
</dbReference>
<evidence type="ECO:0000256" key="3">
    <source>
        <dbReference type="ARBA" id="ARBA00004630"/>
    </source>
</evidence>
<evidence type="ECO:0000256" key="2">
    <source>
        <dbReference type="ARBA" id="ARBA00004481"/>
    </source>
</evidence>
<protein>
    <submittedName>
        <fullName evidence="9">Lipopolysaccharide-induced tumor necrosis factor-alpha factor-like protein</fullName>
    </submittedName>
</protein>
<dbReference type="GO" id="GO:0005765">
    <property type="term" value="C:lysosomal membrane"/>
    <property type="evidence" value="ECO:0007669"/>
    <property type="project" value="UniProtKB-SubCell"/>
</dbReference>
<evidence type="ECO:0000256" key="1">
    <source>
        <dbReference type="ARBA" id="ARBA00004414"/>
    </source>
</evidence>
<dbReference type="GO" id="GO:0008270">
    <property type="term" value="F:zinc ion binding"/>
    <property type="evidence" value="ECO:0007669"/>
    <property type="project" value="TreeGrafter"/>
</dbReference>
<proteinExistence type="inferred from homology"/>
<evidence type="ECO:0000256" key="7">
    <source>
        <dbReference type="ARBA" id="ARBA00023136"/>
    </source>
</evidence>
<dbReference type="GO" id="GO:0031902">
    <property type="term" value="C:late endosome membrane"/>
    <property type="evidence" value="ECO:0007669"/>
    <property type="project" value="UniProtKB-SubCell"/>
</dbReference>
<dbReference type="InterPro" id="IPR037519">
    <property type="entry name" value="LITAF_fam"/>
</dbReference>
<dbReference type="PANTHER" id="PTHR23292">
    <property type="entry name" value="LIPOPOLYSACCHARIDE-INDUCED TUMOR NECROSIS FACTOR-ALPHA FACTOR"/>
    <property type="match status" value="1"/>
</dbReference>
<reference evidence="9" key="1">
    <citation type="submission" date="2016-04" db="EMBL/GenBank/DDBJ databases">
        <authorList>
            <person name="Calderon-Fernandez G.M.Sr."/>
        </authorList>
    </citation>
    <scope>NUCLEOTIDE SEQUENCE</scope>
    <source>
        <strain evidence="9">Int1</strain>
        <tissue evidence="9">Integument</tissue>
    </source>
</reference>
<keyword evidence="5" id="KW-0479">Metal-binding</keyword>
<evidence type="ECO:0000256" key="4">
    <source>
        <dbReference type="ARBA" id="ARBA00005975"/>
    </source>
</evidence>
<dbReference type="PANTHER" id="PTHR23292:SF14">
    <property type="entry name" value="FI16615P1-RELATED"/>
    <property type="match status" value="1"/>
</dbReference>
<dbReference type="SMART" id="SM00714">
    <property type="entry name" value="LITAF"/>
    <property type="match status" value="1"/>
</dbReference>
<evidence type="ECO:0000313" key="9">
    <source>
        <dbReference type="EMBL" id="JAR97317.1"/>
    </source>
</evidence>
<feature type="domain" description="LITAF" evidence="8">
    <location>
        <begin position="1"/>
        <end position="77"/>
    </location>
</feature>
<keyword evidence="7" id="KW-0472">Membrane</keyword>
<dbReference type="PROSITE" id="PS51837">
    <property type="entry name" value="LITAF"/>
    <property type="match status" value="1"/>
</dbReference>
<reference evidence="9" key="2">
    <citation type="journal article" date="2017" name="J. Med. Entomol.">
        <title>Transcriptome Analysis of the Triatoma infestans (Hemiptera: Reduviidae) Integument.</title>
        <authorList>
            <person name="Calderon-Fernandez G.M."/>
            <person name="Moriconi D.E."/>
            <person name="Dulbecco A.B."/>
            <person name="Juarez M.P."/>
        </authorList>
    </citation>
    <scope>NUCLEOTIDE SEQUENCE</scope>
    <source>
        <strain evidence="9">Int1</strain>
        <tissue evidence="9">Integument</tissue>
    </source>
</reference>
<comment type="subcellular location">
    <subcellularLocation>
        <location evidence="2">Endosome membrane</location>
        <topology evidence="2">Peripheral membrane protein</topology>
    </subcellularLocation>
    <subcellularLocation>
        <location evidence="1">Late endosome membrane</location>
    </subcellularLocation>
    <subcellularLocation>
        <location evidence="3">Lysosome membrane</location>
        <topology evidence="3">Peripheral membrane protein</topology>
        <orientation evidence="3">Cytoplasmic side</orientation>
    </subcellularLocation>
</comment>
<dbReference type="InterPro" id="IPR006629">
    <property type="entry name" value="LITAF"/>
</dbReference>
<accession>A0A161MIM9</accession>
<dbReference type="EMBL" id="GEMB01006008">
    <property type="protein sequence ID" value="JAR97317.1"/>
    <property type="molecule type" value="Transcribed_RNA"/>
</dbReference>
<comment type="similarity">
    <text evidence="4">Belongs to the CDIP1/LITAF family.</text>
</comment>
<evidence type="ECO:0000256" key="6">
    <source>
        <dbReference type="ARBA" id="ARBA00022833"/>
    </source>
</evidence>
<dbReference type="AlphaFoldDB" id="A0A161MIM9"/>
<evidence type="ECO:0000256" key="5">
    <source>
        <dbReference type="ARBA" id="ARBA00022723"/>
    </source>
</evidence>
<keyword evidence="6" id="KW-0862">Zinc</keyword>
<sequence length="77" mass="8443">MLVVPALGPHSQHVICPACHTDVYTEVDKEITTKTHMFAVLLCFVCCPLSCLPYCLDTCKASSHYCPNCGAYLGTYN</sequence>